<dbReference type="EC" id="2.7.13.3" evidence="2"/>
<dbReference type="Gene3D" id="1.10.287.130">
    <property type="match status" value="1"/>
</dbReference>
<sequence length="496" mass="56023">MLSGISLRGRVATIFVLMALIVTAGGVGTLWYASEVDRMFDDLVDRELVLYKEAQEMELTLANQKGLLTYYLFDGNGKWLKSLGQYREMFKNSLEEALALDLTVEQRESLGRIAAGYRSYIAAKDLAIENYQERTIGEGISRLHEKQRDEFFDLLELCRGFSNVQWQIVQQTQAKSNRRSTYLRRLSYAGIVTFLSLSAVFLFVIYRQILVPIRGLALATGGSPAESSRDEVGSLRRSLEEMLRDFDEAHDQLAKSRKHLRQAERMAMVGELAAGVAHTIRNPFTSIKMRLFSLSRSLELSDVQNEDLQVISDEIGRIDKIVQNFLEFSRTPKLRMEPCHLGGLVQSVLKLLEYRLKEYNAEVSFPFDPDMPKVPVDPDRIKEALINLITNACEAMNEGGRIEIREEHLEDDDLGLVAVLTVKDYGGGISEDLVHKVTTPFFTTKEDGSGLGLSIVERIAKEHKGRLIISSDPGRTTEFSLMLPKKREGDESDSDH</sequence>
<evidence type="ECO:0000256" key="7">
    <source>
        <dbReference type="ARBA" id="ARBA00022840"/>
    </source>
</evidence>
<gene>
    <name evidence="11" type="ORF">SAMN02745124_02904</name>
</gene>
<organism evidence="11 12">
    <name type="scientific">Desulfofustis glycolicus DSM 9705</name>
    <dbReference type="NCBI Taxonomy" id="1121409"/>
    <lineage>
        <taxon>Bacteria</taxon>
        <taxon>Pseudomonadati</taxon>
        <taxon>Thermodesulfobacteriota</taxon>
        <taxon>Desulfobulbia</taxon>
        <taxon>Desulfobulbales</taxon>
        <taxon>Desulfocapsaceae</taxon>
        <taxon>Desulfofustis</taxon>
    </lineage>
</organism>
<dbReference type="InterPro" id="IPR003594">
    <property type="entry name" value="HATPase_dom"/>
</dbReference>
<protein>
    <recommendedName>
        <fullName evidence="2">histidine kinase</fullName>
        <ecNumber evidence="2">2.7.13.3</ecNumber>
    </recommendedName>
</protein>
<dbReference type="Pfam" id="PF00512">
    <property type="entry name" value="HisKA"/>
    <property type="match status" value="1"/>
</dbReference>
<keyword evidence="8" id="KW-0902">Two-component regulatory system</keyword>
<reference evidence="11 12" key="1">
    <citation type="submission" date="2016-11" db="EMBL/GenBank/DDBJ databases">
        <authorList>
            <person name="Jaros S."/>
            <person name="Januszkiewicz K."/>
            <person name="Wedrychowicz H."/>
        </authorList>
    </citation>
    <scope>NUCLEOTIDE SEQUENCE [LARGE SCALE GENOMIC DNA]</scope>
    <source>
        <strain evidence="11 12">DSM 9705</strain>
    </source>
</reference>
<dbReference type="PANTHER" id="PTHR43065">
    <property type="entry name" value="SENSOR HISTIDINE KINASE"/>
    <property type="match status" value="1"/>
</dbReference>
<keyword evidence="7" id="KW-0067">ATP-binding</keyword>
<dbReference type="Pfam" id="PF02518">
    <property type="entry name" value="HATPase_c"/>
    <property type="match status" value="1"/>
</dbReference>
<dbReference type="InterPro" id="IPR003661">
    <property type="entry name" value="HisK_dim/P_dom"/>
</dbReference>
<keyword evidence="9" id="KW-0812">Transmembrane</keyword>
<keyword evidence="5" id="KW-0547">Nucleotide-binding</keyword>
<dbReference type="SMART" id="SM00388">
    <property type="entry name" value="HisKA"/>
    <property type="match status" value="1"/>
</dbReference>
<evidence type="ECO:0000256" key="8">
    <source>
        <dbReference type="ARBA" id="ARBA00023012"/>
    </source>
</evidence>
<feature type="transmembrane region" description="Helical" evidence="9">
    <location>
        <begin position="186"/>
        <end position="206"/>
    </location>
</feature>
<dbReference type="GO" id="GO:0005524">
    <property type="term" value="F:ATP binding"/>
    <property type="evidence" value="ECO:0007669"/>
    <property type="project" value="UniProtKB-KW"/>
</dbReference>
<dbReference type="Gene3D" id="3.30.565.10">
    <property type="entry name" value="Histidine kinase-like ATPase, C-terminal domain"/>
    <property type="match status" value="1"/>
</dbReference>
<evidence type="ECO:0000256" key="1">
    <source>
        <dbReference type="ARBA" id="ARBA00000085"/>
    </source>
</evidence>
<keyword evidence="6 11" id="KW-0418">Kinase</keyword>
<evidence type="ECO:0000259" key="10">
    <source>
        <dbReference type="PROSITE" id="PS50109"/>
    </source>
</evidence>
<dbReference type="InterPro" id="IPR036890">
    <property type="entry name" value="HATPase_C_sf"/>
</dbReference>
<evidence type="ECO:0000313" key="11">
    <source>
        <dbReference type="EMBL" id="SHH96557.1"/>
    </source>
</evidence>
<evidence type="ECO:0000256" key="4">
    <source>
        <dbReference type="ARBA" id="ARBA00022679"/>
    </source>
</evidence>
<evidence type="ECO:0000256" key="5">
    <source>
        <dbReference type="ARBA" id="ARBA00022741"/>
    </source>
</evidence>
<dbReference type="InterPro" id="IPR036097">
    <property type="entry name" value="HisK_dim/P_sf"/>
</dbReference>
<proteinExistence type="predicted"/>
<dbReference type="PRINTS" id="PR00344">
    <property type="entry name" value="BCTRLSENSOR"/>
</dbReference>
<dbReference type="Proteomes" id="UP000184139">
    <property type="component" value="Unassembled WGS sequence"/>
</dbReference>
<keyword evidence="3" id="KW-0597">Phosphoprotein</keyword>
<name>A0A1M5X9N8_9BACT</name>
<dbReference type="EMBL" id="FQXS01000018">
    <property type="protein sequence ID" value="SHH96557.1"/>
    <property type="molecule type" value="Genomic_DNA"/>
</dbReference>
<feature type="transmembrane region" description="Helical" evidence="9">
    <location>
        <begin position="12"/>
        <end position="33"/>
    </location>
</feature>
<dbReference type="InterPro" id="IPR004358">
    <property type="entry name" value="Sig_transdc_His_kin-like_C"/>
</dbReference>
<dbReference type="SUPFAM" id="SSF55874">
    <property type="entry name" value="ATPase domain of HSP90 chaperone/DNA topoisomerase II/histidine kinase"/>
    <property type="match status" value="1"/>
</dbReference>
<comment type="catalytic activity">
    <reaction evidence="1">
        <text>ATP + protein L-histidine = ADP + protein N-phospho-L-histidine.</text>
        <dbReference type="EC" id="2.7.13.3"/>
    </reaction>
</comment>
<dbReference type="CDD" id="cd00082">
    <property type="entry name" value="HisKA"/>
    <property type="match status" value="1"/>
</dbReference>
<evidence type="ECO:0000256" key="9">
    <source>
        <dbReference type="SAM" id="Phobius"/>
    </source>
</evidence>
<accession>A0A1M5X9N8</accession>
<feature type="domain" description="Histidine kinase" evidence="10">
    <location>
        <begin position="275"/>
        <end position="487"/>
    </location>
</feature>
<dbReference type="SUPFAM" id="SSF47384">
    <property type="entry name" value="Homodimeric domain of signal transducing histidine kinase"/>
    <property type="match status" value="1"/>
</dbReference>
<dbReference type="SMART" id="SM00387">
    <property type="entry name" value="HATPase_c"/>
    <property type="match status" value="1"/>
</dbReference>
<keyword evidence="9" id="KW-1133">Transmembrane helix</keyword>
<evidence type="ECO:0000313" key="12">
    <source>
        <dbReference type="Proteomes" id="UP000184139"/>
    </source>
</evidence>
<dbReference type="PANTHER" id="PTHR43065:SF10">
    <property type="entry name" value="PEROXIDE STRESS-ACTIVATED HISTIDINE KINASE MAK3"/>
    <property type="match status" value="1"/>
</dbReference>
<dbReference type="STRING" id="1121409.SAMN02745124_02904"/>
<dbReference type="RefSeq" id="WP_073377233.1">
    <property type="nucleotide sequence ID" value="NZ_FQXS01000018.1"/>
</dbReference>
<dbReference type="AlphaFoldDB" id="A0A1M5X9N8"/>
<dbReference type="InterPro" id="IPR005467">
    <property type="entry name" value="His_kinase_dom"/>
</dbReference>
<dbReference type="GO" id="GO:0000155">
    <property type="term" value="F:phosphorelay sensor kinase activity"/>
    <property type="evidence" value="ECO:0007669"/>
    <property type="project" value="InterPro"/>
</dbReference>
<evidence type="ECO:0000256" key="2">
    <source>
        <dbReference type="ARBA" id="ARBA00012438"/>
    </source>
</evidence>
<keyword evidence="12" id="KW-1185">Reference proteome</keyword>
<dbReference type="OrthoDB" id="9781147at2"/>
<evidence type="ECO:0000256" key="3">
    <source>
        <dbReference type="ARBA" id="ARBA00022553"/>
    </source>
</evidence>
<keyword evidence="4" id="KW-0808">Transferase</keyword>
<dbReference type="PROSITE" id="PS50109">
    <property type="entry name" value="HIS_KIN"/>
    <property type="match status" value="1"/>
</dbReference>
<keyword evidence="9" id="KW-0472">Membrane</keyword>
<evidence type="ECO:0000256" key="6">
    <source>
        <dbReference type="ARBA" id="ARBA00022777"/>
    </source>
</evidence>